<reference evidence="1 2" key="1">
    <citation type="submission" date="2015-06" db="EMBL/GenBank/DDBJ databases">
        <title>Improved classification and identification of acetic acid bacteria using matrix-assisted laser desorption/ionization time-of-flight mass spectrometry; Gluconobacter nephelii and Gluconobacter uchimurae are later heterotypic synonyms of Gluconobacter japonicus and Gluconobacter oxydans, respectively.</title>
        <authorList>
            <person name="Li L."/>
            <person name="Cleenwerck I."/>
            <person name="De Vuyst L."/>
            <person name="Vandamme P."/>
        </authorList>
    </citation>
    <scope>NUCLEOTIDE SEQUENCE [LARGE SCALE GENOMIC DNA]</scope>
    <source>
        <strain evidence="1 2">LMG 1625</strain>
    </source>
</reference>
<dbReference type="EMBL" id="LHZA01000067">
    <property type="protein sequence ID" value="KXV02685.1"/>
    <property type="molecule type" value="Genomic_DNA"/>
</dbReference>
<comment type="caution">
    <text evidence="1">The sequence shown here is derived from an EMBL/GenBank/DDBJ whole genome shotgun (WGS) entry which is preliminary data.</text>
</comment>
<evidence type="ECO:0000313" key="2">
    <source>
        <dbReference type="Proteomes" id="UP000075473"/>
    </source>
</evidence>
<dbReference type="Proteomes" id="UP000075473">
    <property type="component" value="Unassembled WGS sequence"/>
</dbReference>
<dbReference type="PATRIC" id="fig|178900.5.peg.625"/>
<sequence length="133" mass="14734">MEDADLLAIQFRHVRMQQRRRGRGFGQPHFDLGLARFKLLHACLENRTGKAIQDRLNGLVEFALDFGKFGFQGSQIGSFFHPQPVDLSCELLTKFLEEGGIHHLGLQTVENGFFQNVPPDCQAVLAGALVAGG</sequence>
<accession>A0A149QZF4</accession>
<proteinExistence type="predicted"/>
<protein>
    <submittedName>
        <fullName evidence="1">Uncharacterized protein</fullName>
    </submittedName>
</protein>
<organism evidence="1 2">
    <name type="scientific">Acetobacter cerevisiae</name>
    <dbReference type="NCBI Taxonomy" id="178900"/>
    <lineage>
        <taxon>Bacteria</taxon>
        <taxon>Pseudomonadati</taxon>
        <taxon>Pseudomonadota</taxon>
        <taxon>Alphaproteobacteria</taxon>
        <taxon>Acetobacterales</taxon>
        <taxon>Acetobacteraceae</taxon>
        <taxon>Acetobacter</taxon>
    </lineage>
</organism>
<gene>
    <name evidence="1" type="ORF">AD928_00685</name>
</gene>
<dbReference type="AlphaFoldDB" id="A0A149QZF4"/>
<name>A0A149QZF4_9PROT</name>
<evidence type="ECO:0000313" key="1">
    <source>
        <dbReference type="EMBL" id="KXV02685.1"/>
    </source>
</evidence>